<reference evidence="2 3" key="1">
    <citation type="submission" date="2022-12" db="EMBL/GenBank/DDBJ databases">
        <title>Genomic features and morphological characterization of a novel Knufia sp. strain isolated from spacecraft assembly facility.</title>
        <authorList>
            <person name="Teixeira M."/>
            <person name="Chander A.M."/>
            <person name="Stajich J.E."/>
            <person name="Venkateswaran K."/>
        </authorList>
    </citation>
    <scope>NUCLEOTIDE SEQUENCE [LARGE SCALE GENOMIC DNA]</scope>
    <source>
        <strain evidence="2 3">FJI-L2-BK-P2</strain>
    </source>
</reference>
<organism evidence="2 3">
    <name type="scientific">Knufia fluminis</name>
    <dbReference type="NCBI Taxonomy" id="191047"/>
    <lineage>
        <taxon>Eukaryota</taxon>
        <taxon>Fungi</taxon>
        <taxon>Dikarya</taxon>
        <taxon>Ascomycota</taxon>
        <taxon>Pezizomycotina</taxon>
        <taxon>Eurotiomycetes</taxon>
        <taxon>Chaetothyriomycetidae</taxon>
        <taxon>Chaetothyriales</taxon>
        <taxon>Trichomeriaceae</taxon>
        <taxon>Knufia</taxon>
    </lineage>
</organism>
<feature type="transmembrane region" description="Helical" evidence="1">
    <location>
        <begin position="301"/>
        <end position="322"/>
    </location>
</feature>
<proteinExistence type="predicted"/>
<keyword evidence="1" id="KW-0472">Membrane</keyword>
<feature type="transmembrane region" description="Helical" evidence="1">
    <location>
        <begin position="262"/>
        <end position="281"/>
    </location>
</feature>
<dbReference type="EMBL" id="JAKLMC020000019">
    <property type="protein sequence ID" value="KAK5951603.1"/>
    <property type="molecule type" value="Genomic_DNA"/>
</dbReference>
<protein>
    <submittedName>
        <fullName evidence="2">Uncharacterized protein</fullName>
    </submittedName>
</protein>
<accession>A0AAN8EC13</accession>
<name>A0AAN8EC13_9EURO</name>
<evidence type="ECO:0000256" key="1">
    <source>
        <dbReference type="SAM" id="Phobius"/>
    </source>
</evidence>
<keyword evidence="3" id="KW-1185">Reference proteome</keyword>
<evidence type="ECO:0000313" key="3">
    <source>
        <dbReference type="Proteomes" id="UP001316803"/>
    </source>
</evidence>
<dbReference type="AlphaFoldDB" id="A0AAN8EC13"/>
<gene>
    <name evidence="2" type="ORF">OHC33_007281</name>
</gene>
<sequence>MASAAVSQSRHTYGQSTIDGDARVQLGDVNTYSYHYTTSDAKDAIYSNALLIPIREMLEHPSLRGYFAAAGLSRLLSDSRRVAIQKKLDTLEQYLSRMQEIEKRQIESSRARDECARIIGIVIADARVSVYMQHTEQLFLKLSRLAKRRCSENNISLCNDDFCHLTERLQRQIAARKSIDRVVGRMSSALHHMNGSSAIIVEDSHNAQRMAVDANSVRAQIQPDVDMYELSDEAQEYLYATQDFWRQLSSVLKSLALVEKHCLRTVLSFLLAPVIAYILLFGLARGIMMLAGEDSGQANRIALSLAAVPAGMMLVLMGLLLTMSPLIRLGHRSVPVAMV</sequence>
<keyword evidence="1" id="KW-1133">Transmembrane helix</keyword>
<comment type="caution">
    <text evidence="2">The sequence shown here is derived from an EMBL/GenBank/DDBJ whole genome shotgun (WGS) entry which is preliminary data.</text>
</comment>
<evidence type="ECO:0000313" key="2">
    <source>
        <dbReference type="EMBL" id="KAK5951603.1"/>
    </source>
</evidence>
<keyword evidence="1" id="KW-0812">Transmembrane</keyword>
<dbReference type="Proteomes" id="UP001316803">
    <property type="component" value="Unassembled WGS sequence"/>
</dbReference>